<proteinExistence type="predicted"/>
<dbReference type="GO" id="GO:0004641">
    <property type="term" value="F:phosphoribosylformylglycinamidine cyclo-ligase activity"/>
    <property type="evidence" value="ECO:0007669"/>
    <property type="project" value="UniProtKB-EC"/>
</dbReference>
<evidence type="ECO:0000256" key="3">
    <source>
        <dbReference type="ARBA" id="ARBA00022598"/>
    </source>
</evidence>
<dbReference type="GO" id="GO:0005524">
    <property type="term" value="F:ATP binding"/>
    <property type="evidence" value="ECO:0007669"/>
    <property type="project" value="UniProtKB-KW"/>
</dbReference>
<evidence type="ECO:0000256" key="1">
    <source>
        <dbReference type="ARBA" id="ARBA00004686"/>
    </source>
</evidence>
<dbReference type="InterPro" id="IPR036921">
    <property type="entry name" value="PurM-like_N_sf"/>
</dbReference>
<evidence type="ECO:0000256" key="2">
    <source>
        <dbReference type="ARBA" id="ARBA00013047"/>
    </source>
</evidence>
<sequence>MSSWSYSKAGVDLDKHKAMHRFALEAIENLNRELGFDIESFGGYAATIKYNNILFSLHVDGVGTKTIVLQKLNKLYVAGWDCIAMNVNDIACDGIKPLAVVDYIAMSKPDENSFREIMRGIIDAAKVARVALLGGETAILPDLVNGFDVVCTALGVKNNSFANRAQTGDVVIGVSSWGLHANGYSLVRKVLESSGVGYTTTIDGINIAEEITKPVAIYSNLILELIEQNLITSAAHITGGAFSKLKRVLPQNLDMILKMPTPPKIFEVIMKLGSISIEEMYKVFNMGIGLVITTSREKSNIVKHIIEKHGFKPYDLGDVVSGSGKIILETAYGTIVTF</sequence>
<evidence type="ECO:0000259" key="6">
    <source>
        <dbReference type="Pfam" id="PF00586"/>
    </source>
</evidence>
<evidence type="ECO:0000259" key="7">
    <source>
        <dbReference type="Pfam" id="PF02769"/>
    </source>
</evidence>
<reference evidence="8 9" key="1">
    <citation type="submission" date="2023-05" db="EMBL/GenBank/DDBJ databases">
        <title>A new hyperthermophilic archaea 'Ignisphaera cupida' sp. nov. and description of the family 'Ignisphaeraceae' fam. nov.</title>
        <authorList>
            <person name="Podosokorskaya O.A."/>
            <person name="Elcheninov A.G."/>
            <person name="Klukina A."/>
            <person name="Merkel A.Y."/>
        </authorList>
    </citation>
    <scope>NUCLEOTIDE SEQUENCE [LARGE SCALE GENOMIC DNA]</scope>
    <source>
        <strain evidence="8 9">4213-co</strain>
    </source>
</reference>
<dbReference type="InterPro" id="IPR010918">
    <property type="entry name" value="PurM-like_C_dom"/>
</dbReference>
<dbReference type="SUPFAM" id="SSF55326">
    <property type="entry name" value="PurM N-terminal domain-like"/>
    <property type="match status" value="1"/>
</dbReference>
<dbReference type="CDD" id="cd02196">
    <property type="entry name" value="PurM"/>
    <property type="match status" value="1"/>
</dbReference>
<evidence type="ECO:0000256" key="4">
    <source>
        <dbReference type="ARBA" id="ARBA00022741"/>
    </source>
</evidence>
<dbReference type="InterPro" id="IPR036676">
    <property type="entry name" value="PurM-like_C_sf"/>
</dbReference>
<dbReference type="PANTHER" id="PTHR10520:SF12">
    <property type="entry name" value="TRIFUNCTIONAL PURINE BIOSYNTHETIC PROTEIN ADENOSINE-3"/>
    <property type="match status" value="1"/>
</dbReference>
<organism evidence="8 9">
    <name type="scientific">Ignisphaera cupida</name>
    <dbReference type="NCBI Taxonomy" id="3050454"/>
    <lineage>
        <taxon>Archaea</taxon>
        <taxon>Thermoproteota</taxon>
        <taxon>Thermoprotei</taxon>
        <taxon>Desulfurococcales</taxon>
        <taxon>Desulfurococcaceae</taxon>
        <taxon>Ignisphaera</taxon>
    </lineage>
</organism>
<evidence type="ECO:0000256" key="5">
    <source>
        <dbReference type="ARBA" id="ARBA00022840"/>
    </source>
</evidence>
<keyword evidence="9" id="KW-1185">Reference proteome</keyword>
<dbReference type="InterPro" id="IPR016188">
    <property type="entry name" value="PurM-like_N"/>
</dbReference>
<dbReference type="PANTHER" id="PTHR10520">
    <property type="entry name" value="TRIFUNCTIONAL PURINE BIOSYNTHETIC PROTEIN ADENOSINE-3-RELATED"/>
    <property type="match status" value="1"/>
</dbReference>
<keyword evidence="5" id="KW-0067">ATP-binding</keyword>
<dbReference type="InterPro" id="IPR004733">
    <property type="entry name" value="PurM_cligase"/>
</dbReference>
<dbReference type="NCBIfam" id="TIGR00878">
    <property type="entry name" value="purM"/>
    <property type="match status" value="1"/>
</dbReference>
<dbReference type="Pfam" id="PF02769">
    <property type="entry name" value="AIRS_C"/>
    <property type="match status" value="1"/>
</dbReference>
<feature type="domain" description="PurM-like N-terminal" evidence="6">
    <location>
        <begin position="47"/>
        <end position="156"/>
    </location>
</feature>
<dbReference type="Gene3D" id="3.30.1330.10">
    <property type="entry name" value="PurM-like, N-terminal domain"/>
    <property type="match status" value="1"/>
</dbReference>
<dbReference type="Proteomes" id="UP001529235">
    <property type="component" value="Unassembled WGS sequence"/>
</dbReference>
<dbReference type="RefSeq" id="WP_285273178.1">
    <property type="nucleotide sequence ID" value="NZ_JASNVW010000001.1"/>
</dbReference>
<dbReference type="Gene3D" id="3.90.650.10">
    <property type="entry name" value="PurM-like C-terminal domain"/>
    <property type="match status" value="1"/>
</dbReference>
<comment type="pathway">
    <text evidence="1">Purine metabolism; IMP biosynthesis via de novo pathway; 5-amino-1-(5-phospho-D-ribosyl)imidazole from N(2)-formyl-N(1)-(5-phospho-D-ribosyl)glycinamide: step 2/2.</text>
</comment>
<feature type="domain" description="PurM-like C-terminal" evidence="7">
    <location>
        <begin position="167"/>
        <end position="324"/>
    </location>
</feature>
<evidence type="ECO:0000313" key="8">
    <source>
        <dbReference type="EMBL" id="MDK6028207.1"/>
    </source>
</evidence>
<keyword evidence="3 8" id="KW-0436">Ligase</keyword>
<gene>
    <name evidence="8" type="primary">purM</name>
    <name evidence="8" type="ORF">QPL79_02355</name>
</gene>
<keyword evidence="4" id="KW-0547">Nucleotide-binding</keyword>
<comment type="caution">
    <text evidence="8">The sequence shown here is derived from an EMBL/GenBank/DDBJ whole genome shotgun (WGS) entry which is preliminary data.</text>
</comment>
<dbReference type="AlphaFoldDB" id="A0ABD4Z4G1"/>
<name>A0ABD4Z4G1_9CREN</name>
<accession>A0ABD4Z4G1</accession>
<dbReference type="EC" id="6.3.3.1" evidence="2"/>
<evidence type="ECO:0000313" key="9">
    <source>
        <dbReference type="Proteomes" id="UP001529235"/>
    </source>
</evidence>
<dbReference type="Pfam" id="PF00586">
    <property type="entry name" value="AIRS"/>
    <property type="match status" value="1"/>
</dbReference>
<dbReference type="SUPFAM" id="SSF56042">
    <property type="entry name" value="PurM C-terminal domain-like"/>
    <property type="match status" value="1"/>
</dbReference>
<protein>
    <recommendedName>
        <fullName evidence="2">phosphoribosylformylglycinamidine cyclo-ligase</fullName>
        <ecNumber evidence="2">6.3.3.1</ecNumber>
    </recommendedName>
</protein>
<dbReference type="EMBL" id="JASNVW010000001">
    <property type="protein sequence ID" value="MDK6028207.1"/>
    <property type="molecule type" value="Genomic_DNA"/>
</dbReference>